<dbReference type="Proteomes" id="UP000595220">
    <property type="component" value="Chromosome"/>
</dbReference>
<protein>
    <submittedName>
        <fullName evidence="1">Uncharacterized protein</fullName>
    </submittedName>
</protein>
<evidence type="ECO:0000313" key="2">
    <source>
        <dbReference type="Proteomes" id="UP000595220"/>
    </source>
</evidence>
<reference evidence="1 2" key="1">
    <citation type="submission" date="2020-12" db="EMBL/GenBank/DDBJ databases">
        <title>FDA dAtabase for Regulatory Grade micrObial Sequences (FDA-ARGOS): Supporting development and validation of Infectious Disease Dx tests.</title>
        <authorList>
            <person name="Sproer C."/>
            <person name="Gronow S."/>
            <person name="Severitt S."/>
            <person name="Schroder I."/>
            <person name="Tallon L."/>
            <person name="Sadzewicz L."/>
            <person name="Zhao X."/>
            <person name="Boylan J."/>
            <person name="Ott S."/>
            <person name="Bowen H."/>
            <person name="Vavikolanu K."/>
            <person name="Mehta A."/>
            <person name="Aluvathingal J."/>
            <person name="Nadendla S."/>
            <person name="Lowell S."/>
            <person name="Myers T."/>
            <person name="Yan Y."/>
            <person name="Sichtig H."/>
        </authorList>
    </citation>
    <scope>NUCLEOTIDE SEQUENCE [LARGE SCALE GENOMIC DNA]</scope>
    <source>
        <strain evidence="1 2">FDAARGOS_985</strain>
    </source>
</reference>
<keyword evidence="2" id="KW-1185">Reference proteome</keyword>
<dbReference type="RefSeq" id="WP_131800083.1">
    <property type="nucleotide sequence ID" value="NZ_CP066065.1"/>
</dbReference>
<proteinExistence type="predicted"/>
<organism evidence="1 2">
    <name type="scientific">Schaalia meyeri</name>
    <dbReference type="NCBI Taxonomy" id="52773"/>
    <lineage>
        <taxon>Bacteria</taxon>
        <taxon>Bacillati</taxon>
        <taxon>Actinomycetota</taxon>
        <taxon>Actinomycetes</taxon>
        <taxon>Actinomycetales</taxon>
        <taxon>Actinomycetaceae</taxon>
        <taxon>Schaalia</taxon>
    </lineage>
</organism>
<gene>
    <name evidence="1" type="ORF">I6H42_06135</name>
</gene>
<dbReference type="EMBL" id="CP066065">
    <property type="protein sequence ID" value="QQC43384.1"/>
    <property type="molecule type" value="Genomic_DNA"/>
</dbReference>
<sequence length="159" mass="17300">MSLGDNKGAASRFIYPTDRLINAPYNGHEVIAYGQLHSVSKGNAANTYFIRLCLPDGRPTKVSIMISAAHYAALRVRLTQVMLEPTAWMLIACGTVTGREEAKRYLRPVGARSVHFQRTSLKVAHTPSASLPVSEDVKFSVPGSTFEARSESSSKSTSN</sequence>
<accession>A0AAP9Y6Q8</accession>
<evidence type="ECO:0000313" key="1">
    <source>
        <dbReference type="EMBL" id="QQC43384.1"/>
    </source>
</evidence>
<dbReference type="AlphaFoldDB" id="A0AAP9Y6Q8"/>
<name>A0AAP9Y6Q8_9ACTO</name>